<evidence type="ECO:0000313" key="4">
    <source>
        <dbReference type="Proteomes" id="UP001139104"/>
    </source>
</evidence>
<keyword evidence="1" id="KW-0812">Transmembrane</keyword>
<gene>
    <name evidence="3" type="ORF">K2U94_18345</name>
</gene>
<reference evidence="3" key="1">
    <citation type="journal article" date="2022" name="ISME J.">
        <title>Identification of active gaseous-alkane degraders at natural gas seeps.</title>
        <authorList>
            <person name="Farhan Ul Haque M."/>
            <person name="Hernandez M."/>
            <person name="Crombie A.T."/>
            <person name="Murrell J.C."/>
        </authorList>
    </citation>
    <scope>NUCLEOTIDE SEQUENCE</scope>
    <source>
        <strain evidence="3">PC2</strain>
    </source>
</reference>
<evidence type="ECO:0000313" key="3">
    <source>
        <dbReference type="EMBL" id="MCI4684704.1"/>
    </source>
</evidence>
<dbReference type="RefSeq" id="WP_243068590.1">
    <property type="nucleotide sequence ID" value="NZ_JAIVFK010000005.1"/>
</dbReference>
<keyword evidence="1" id="KW-0472">Membrane</keyword>
<sequence>MEQSETRGSSAPKQKPGLLARFARGRGGVAAIEFAMVAVPFLGLLAAIFETAFVFFVQESFENTVNDVARQVLVNSFSGDTTQTATAFKTNTFCPALPAVITCSKVALNVQAFDPSSTSFSAIGSGVTTSWHNNPSGNVNLGSPGWIVVFQAFYPMPVYLSVLEATSADTFDNLFGHTSKSVYRDPNNAALFVHAIFSTVVFRNEP</sequence>
<name>A0ABS9ZAH8_9HYPH</name>
<evidence type="ECO:0000256" key="1">
    <source>
        <dbReference type="SAM" id="Phobius"/>
    </source>
</evidence>
<organism evidence="3 4">
    <name type="scientific">Candidatus Rhodoblastus alkanivorans</name>
    <dbReference type="NCBI Taxonomy" id="2954117"/>
    <lineage>
        <taxon>Bacteria</taxon>
        <taxon>Pseudomonadati</taxon>
        <taxon>Pseudomonadota</taxon>
        <taxon>Alphaproteobacteria</taxon>
        <taxon>Hyphomicrobiales</taxon>
        <taxon>Rhodoblastaceae</taxon>
        <taxon>Rhodoblastus</taxon>
    </lineage>
</organism>
<dbReference type="InterPro" id="IPR012495">
    <property type="entry name" value="TadE-like_dom"/>
</dbReference>
<dbReference type="EMBL" id="JAIVFP010000001">
    <property type="protein sequence ID" value="MCI4684704.1"/>
    <property type="molecule type" value="Genomic_DNA"/>
</dbReference>
<dbReference type="Proteomes" id="UP001139104">
    <property type="component" value="Unassembled WGS sequence"/>
</dbReference>
<accession>A0ABS9ZAH8</accession>
<keyword evidence="4" id="KW-1185">Reference proteome</keyword>
<protein>
    <submittedName>
        <fullName evidence="3">Pilus assembly protein</fullName>
    </submittedName>
</protein>
<feature type="domain" description="TadE-like" evidence="2">
    <location>
        <begin position="28"/>
        <end position="70"/>
    </location>
</feature>
<comment type="caution">
    <text evidence="3">The sequence shown here is derived from an EMBL/GenBank/DDBJ whole genome shotgun (WGS) entry which is preliminary data.</text>
</comment>
<evidence type="ECO:0000259" key="2">
    <source>
        <dbReference type="Pfam" id="PF07811"/>
    </source>
</evidence>
<proteinExistence type="predicted"/>
<keyword evidence="1" id="KW-1133">Transmembrane helix</keyword>
<dbReference type="Pfam" id="PF07811">
    <property type="entry name" value="TadE"/>
    <property type="match status" value="1"/>
</dbReference>
<feature type="transmembrane region" description="Helical" evidence="1">
    <location>
        <begin position="34"/>
        <end position="57"/>
    </location>
</feature>